<evidence type="ECO:0000313" key="7">
    <source>
        <dbReference type="EMBL" id="THD25881.1"/>
    </source>
</evidence>
<keyword evidence="3 5" id="KW-1133">Transmembrane helix</keyword>
<keyword evidence="4 5" id="KW-0472">Membrane</keyword>
<feature type="transmembrane region" description="Helical" evidence="5">
    <location>
        <begin position="426"/>
        <end position="446"/>
    </location>
</feature>
<dbReference type="EMBL" id="JXXN02000951">
    <property type="protein sequence ID" value="THD25881.1"/>
    <property type="molecule type" value="Genomic_DNA"/>
</dbReference>
<sequence length="645" mass="71936">MAVTFQPEPHLSILSQTTTMFSHNMSIIHEMDLPNTSSMTLANQTSMSENTRNEQGNLRPTLLMLIACIGLIGNLLNLIVLRSYHTTQITHGGECTARVNLLGLALADFFVCLTSLPLGYVKRSHESVTFMLLYTIVGPGLVTYFLAVSVWMVLLMSVVRYVAVCRPLTSRAWLTSRHMCHVIVMIYALGFLFHIPSFSMYTYDEEQEWSVVDSVQCDLSNATSYSGPKSCAHPTVLVVYERPFWRSETVDVTHHVIHILFTNIAPFIGVVVSNIAVIRACHRSDQCRREGHVSKPTVTGRSSHIKSSPSHRAVLKTNLPIEGVHSDPLVPGTPTPMAVWSVHNMRSTPGPFATSVTNRYPPTATNRVTPLLLAVIVAFLLFTAPFGIVHFVCLRLMRKLGVRVRDNMQARRLYMALNSTVEWTNIVQLFSCASNFFLYFLVSTIFRRTTRRTCRHAYKQVSSCHRRACISFISLFHSTGDSEKWVPNNQIQSLCDVLDPKMVPRTGTAKSLPEEQCRALDFIPMADLVKSKCAHDQLSRESCCCDPCPLSVKFNGPYTTPCLYNGASNSTMLQASEVPVPREGGEPVDRAIHHWPHYFAPSWSETAFCSEPQCCVIRGSICAGRACLRSGCNFIPSDCASAQNE</sequence>
<organism evidence="7 8">
    <name type="scientific">Fasciola hepatica</name>
    <name type="common">Liver fluke</name>
    <dbReference type="NCBI Taxonomy" id="6192"/>
    <lineage>
        <taxon>Eukaryota</taxon>
        <taxon>Metazoa</taxon>
        <taxon>Spiralia</taxon>
        <taxon>Lophotrochozoa</taxon>
        <taxon>Platyhelminthes</taxon>
        <taxon>Trematoda</taxon>
        <taxon>Digenea</taxon>
        <taxon>Plagiorchiida</taxon>
        <taxon>Echinostomata</taxon>
        <taxon>Echinostomatoidea</taxon>
        <taxon>Fasciolidae</taxon>
        <taxon>Fasciola</taxon>
    </lineage>
</organism>
<keyword evidence="8" id="KW-1185">Reference proteome</keyword>
<gene>
    <name evidence="7" type="ORF">D915_003424</name>
</gene>
<dbReference type="GO" id="GO:0016020">
    <property type="term" value="C:membrane"/>
    <property type="evidence" value="ECO:0007669"/>
    <property type="project" value="UniProtKB-SubCell"/>
</dbReference>
<keyword evidence="2 5" id="KW-0812">Transmembrane</keyword>
<feature type="transmembrane region" description="Helical" evidence="5">
    <location>
        <begin position="62"/>
        <end position="81"/>
    </location>
</feature>
<accession>A0A4E0RGN0</accession>
<comment type="subcellular location">
    <subcellularLocation>
        <location evidence="1">Membrane</location>
    </subcellularLocation>
</comment>
<dbReference type="AlphaFoldDB" id="A0A4E0RGN0"/>
<feature type="transmembrane region" description="Helical" evidence="5">
    <location>
        <begin position="141"/>
        <end position="163"/>
    </location>
</feature>
<dbReference type="Proteomes" id="UP000230066">
    <property type="component" value="Unassembled WGS sequence"/>
</dbReference>
<evidence type="ECO:0000259" key="6">
    <source>
        <dbReference type="PROSITE" id="PS50262"/>
    </source>
</evidence>
<dbReference type="PANTHER" id="PTHR46641">
    <property type="entry name" value="FMRFAMIDE RECEPTOR-RELATED"/>
    <property type="match status" value="1"/>
</dbReference>
<dbReference type="InterPro" id="IPR017452">
    <property type="entry name" value="GPCR_Rhodpsn_7TM"/>
</dbReference>
<dbReference type="GO" id="GO:0004930">
    <property type="term" value="F:G protein-coupled receptor activity"/>
    <property type="evidence" value="ECO:0007669"/>
    <property type="project" value="InterPro"/>
</dbReference>
<dbReference type="CDD" id="cd14978">
    <property type="entry name" value="7tmA_FMRFamide_R-like"/>
    <property type="match status" value="1"/>
</dbReference>
<dbReference type="PANTHER" id="PTHR46641:SF2">
    <property type="entry name" value="FMRFAMIDE RECEPTOR"/>
    <property type="match status" value="1"/>
</dbReference>
<dbReference type="InterPro" id="IPR052954">
    <property type="entry name" value="GPCR-Ligand_Int"/>
</dbReference>
<dbReference type="PRINTS" id="PR00237">
    <property type="entry name" value="GPCRRHODOPSN"/>
</dbReference>
<protein>
    <submittedName>
        <fullName evidence="7">Rhodopsin orphan GPCR</fullName>
    </submittedName>
</protein>
<evidence type="ECO:0000256" key="5">
    <source>
        <dbReference type="SAM" id="Phobius"/>
    </source>
</evidence>
<comment type="caution">
    <text evidence="7">The sequence shown here is derived from an EMBL/GenBank/DDBJ whole genome shotgun (WGS) entry which is preliminary data.</text>
</comment>
<dbReference type="PROSITE" id="PS50262">
    <property type="entry name" value="G_PROTEIN_RECEP_F1_2"/>
    <property type="match status" value="1"/>
</dbReference>
<reference evidence="7" key="1">
    <citation type="submission" date="2019-03" db="EMBL/GenBank/DDBJ databases">
        <title>Improved annotation for the trematode Fasciola hepatica.</title>
        <authorList>
            <person name="Choi Y.-J."/>
            <person name="Martin J."/>
            <person name="Mitreva M."/>
        </authorList>
    </citation>
    <scope>NUCLEOTIDE SEQUENCE [LARGE SCALE GENOMIC DNA]</scope>
</reference>
<dbReference type="Gene3D" id="1.20.1070.10">
    <property type="entry name" value="Rhodopsin 7-helix transmembrane proteins"/>
    <property type="match status" value="1"/>
</dbReference>
<feature type="domain" description="G-protein coupled receptors family 1 profile" evidence="6">
    <location>
        <begin position="73"/>
        <end position="439"/>
    </location>
</feature>
<dbReference type="Pfam" id="PF00001">
    <property type="entry name" value="7tm_1"/>
    <property type="match status" value="1"/>
</dbReference>
<feature type="transmembrane region" description="Helical" evidence="5">
    <location>
        <begin position="101"/>
        <end position="121"/>
    </location>
</feature>
<dbReference type="SUPFAM" id="SSF81321">
    <property type="entry name" value="Family A G protein-coupled receptor-like"/>
    <property type="match status" value="1"/>
</dbReference>
<evidence type="ECO:0000313" key="8">
    <source>
        <dbReference type="Proteomes" id="UP000230066"/>
    </source>
</evidence>
<evidence type="ECO:0000256" key="1">
    <source>
        <dbReference type="ARBA" id="ARBA00004370"/>
    </source>
</evidence>
<feature type="transmembrane region" description="Helical" evidence="5">
    <location>
        <begin position="184"/>
        <end position="203"/>
    </location>
</feature>
<evidence type="ECO:0000256" key="4">
    <source>
        <dbReference type="ARBA" id="ARBA00023136"/>
    </source>
</evidence>
<evidence type="ECO:0000256" key="3">
    <source>
        <dbReference type="ARBA" id="ARBA00022989"/>
    </source>
</evidence>
<name>A0A4E0RGN0_FASHE</name>
<evidence type="ECO:0000256" key="2">
    <source>
        <dbReference type="ARBA" id="ARBA00022692"/>
    </source>
</evidence>
<feature type="transmembrane region" description="Helical" evidence="5">
    <location>
        <begin position="371"/>
        <end position="397"/>
    </location>
</feature>
<proteinExistence type="predicted"/>
<feature type="transmembrane region" description="Helical" evidence="5">
    <location>
        <begin position="256"/>
        <end position="278"/>
    </location>
</feature>
<dbReference type="InterPro" id="IPR000276">
    <property type="entry name" value="GPCR_Rhodpsn"/>
</dbReference>